<proteinExistence type="predicted"/>
<accession>A0A370DCZ3</accession>
<organism evidence="1 2">
    <name type="scientific">endosymbiont of Escarpia spicata</name>
    <dbReference type="NCBI Taxonomy" id="2200908"/>
    <lineage>
        <taxon>Bacteria</taxon>
        <taxon>Pseudomonadati</taxon>
        <taxon>Pseudomonadota</taxon>
        <taxon>Gammaproteobacteria</taxon>
        <taxon>sulfur-oxidizing symbionts</taxon>
    </lineage>
</organism>
<dbReference type="EMBL" id="QFXE01000021">
    <property type="protein sequence ID" value="RDH82036.1"/>
    <property type="molecule type" value="Genomic_DNA"/>
</dbReference>
<protein>
    <submittedName>
        <fullName evidence="1">Uncharacterized protein</fullName>
    </submittedName>
</protein>
<dbReference type="AlphaFoldDB" id="A0A370DCZ3"/>
<evidence type="ECO:0000313" key="1">
    <source>
        <dbReference type="EMBL" id="RDH82036.1"/>
    </source>
</evidence>
<keyword evidence="2" id="KW-1185">Reference proteome</keyword>
<name>A0A370DCZ3_9GAMM</name>
<evidence type="ECO:0000313" key="2">
    <source>
        <dbReference type="Proteomes" id="UP000254771"/>
    </source>
</evidence>
<gene>
    <name evidence="1" type="ORF">DIZ78_16510</name>
</gene>
<reference evidence="1 2" key="1">
    <citation type="journal article" date="2018" name="ISME J.">
        <title>Endosymbiont genomes yield clues of tubeworm success.</title>
        <authorList>
            <person name="Li Y."/>
            <person name="Liles M.R."/>
            <person name="Halanych K.M."/>
        </authorList>
    </citation>
    <scope>NUCLEOTIDE SEQUENCE [LARGE SCALE GENOMIC DNA]</scope>
    <source>
        <strain evidence="1">A1462</strain>
    </source>
</reference>
<comment type="caution">
    <text evidence="1">The sequence shown here is derived from an EMBL/GenBank/DDBJ whole genome shotgun (WGS) entry which is preliminary data.</text>
</comment>
<dbReference type="Proteomes" id="UP000254771">
    <property type="component" value="Unassembled WGS sequence"/>
</dbReference>
<sequence length="82" mass="8887">MANNPNVGCGEVRTAPCQAVDLAQKLWKNPQPSGAKIGVVVNSGQRCGSYLTTPYGLYRQMGESEKLDAVIRKNMEQLGYGQ</sequence>